<dbReference type="Pfam" id="PF19661">
    <property type="entry name" value="DUF6164"/>
    <property type="match status" value="1"/>
</dbReference>
<organism evidence="2 4">
    <name type="scientific">Nitrosomonas oligotropha</name>
    <dbReference type="NCBI Taxonomy" id="42354"/>
    <lineage>
        <taxon>Bacteria</taxon>
        <taxon>Pseudomonadati</taxon>
        <taxon>Pseudomonadota</taxon>
        <taxon>Betaproteobacteria</taxon>
        <taxon>Nitrosomonadales</taxon>
        <taxon>Nitrosomonadaceae</taxon>
        <taxon>Nitrosomonas</taxon>
    </lineage>
</organism>
<dbReference type="Proteomes" id="UP000198814">
    <property type="component" value="Unassembled WGS sequence"/>
</dbReference>
<accession>A0A1H8NSZ3</accession>
<dbReference type="RefSeq" id="WP_090317784.1">
    <property type="nucleotide sequence ID" value="NZ_FNOE01000007.1"/>
</dbReference>
<reference evidence="3 5" key="3">
    <citation type="submission" date="2018-09" db="EMBL/GenBank/DDBJ databases">
        <title>Metagenome Assembled Genomes from an Advanced Water Purification Facility.</title>
        <authorList>
            <person name="Stamps B.W."/>
            <person name="Spear J.R."/>
        </authorList>
    </citation>
    <scope>NUCLEOTIDE SEQUENCE [LARGE SCALE GENOMIC DNA]</scope>
    <source>
        <strain evidence="3">Bin_54_1</strain>
    </source>
</reference>
<keyword evidence="1" id="KW-0812">Transmembrane</keyword>
<name>A0A1H8NSZ3_9PROT</name>
<keyword evidence="4" id="KW-1185">Reference proteome</keyword>
<evidence type="ECO:0000256" key="1">
    <source>
        <dbReference type="SAM" id="Phobius"/>
    </source>
</evidence>
<sequence length="121" mass="13984">MAKIIFRLNDVPDDEAHDVRELLASHAIDFYETSAGNWGVSMPAIWLKDDGQFEQARELLDAYQKERTIRMRAEYARLKQEGKNKTFFDAVKEKPVSFTIHLAVAWLVIYLSIQLVLDLAQ</sequence>
<dbReference type="InterPro" id="IPR046162">
    <property type="entry name" value="DUF6164"/>
</dbReference>
<feature type="transmembrane region" description="Helical" evidence="1">
    <location>
        <begin position="98"/>
        <end position="117"/>
    </location>
</feature>
<keyword evidence="1" id="KW-1133">Transmembrane helix</keyword>
<dbReference type="STRING" id="42354.SAMN05216333_10833"/>
<dbReference type="OrthoDB" id="5569385at2"/>
<keyword evidence="1" id="KW-0472">Membrane</keyword>
<dbReference type="Proteomes" id="UP000321055">
    <property type="component" value="Unassembled WGS sequence"/>
</dbReference>
<reference evidence="4" key="1">
    <citation type="submission" date="2016-10" db="EMBL/GenBank/DDBJ databases">
        <authorList>
            <person name="Varghese N."/>
            <person name="Submissions S."/>
        </authorList>
    </citation>
    <scope>NUCLEOTIDE SEQUENCE [LARGE SCALE GENOMIC DNA]</scope>
    <source>
        <strain evidence="4">Nm76</strain>
    </source>
</reference>
<evidence type="ECO:0000313" key="3">
    <source>
        <dbReference type="EMBL" id="TXI26655.1"/>
    </source>
</evidence>
<evidence type="ECO:0000313" key="2">
    <source>
        <dbReference type="EMBL" id="SEO32702.1"/>
    </source>
</evidence>
<dbReference type="EMBL" id="SSFX01000096">
    <property type="protein sequence ID" value="TXI26655.1"/>
    <property type="molecule type" value="Genomic_DNA"/>
</dbReference>
<reference evidence="2" key="2">
    <citation type="submission" date="2016-10" db="EMBL/GenBank/DDBJ databases">
        <authorList>
            <person name="de Groot N.N."/>
        </authorList>
    </citation>
    <scope>NUCLEOTIDE SEQUENCE [LARGE SCALE GENOMIC DNA]</scope>
    <source>
        <strain evidence="2">Nm76</strain>
    </source>
</reference>
<evidence type="ECO:0008006" key="6">
    <source>
        <dbReference type="Google" id="ProtNLM"/>
    </source>
</evidence>
<dbReference type="AlphaFoldDB" id="A0A1H8NSZ3"/>
<dbReference type="EMBL" id="FODO01000008">
    <property type="protein sequence ID" value="SEO32702.1"/>
    <property type="molecule type" value="Genomic_DNA"/>
</dbReference>
<protein>
    <recommendedName>
        <fullName evidence="6">DUF2007 domain-containing protein</fullName>
    </recommendedName>
</protein>
<evidence type="ECO:0000313" key="5">
    <source>
        <dbReference type="Proteomes" id="UP000321055"/>
    </source>
</evidence>
<proteinExistence type="predicted"/>
<gene>
    <name evidence="3" type="ORF">E6Q60_11915</name>
    <name evidence="2" type="ORF">SAMN05216333_10833</name>
</gene>
<evidence type="ECO:0000313" key="4">
    <source>
        <dbReference type="Proteomes" id="UP000198814"/>
    </source>
</evidence>